<reference evidence="2 3" key="1">
    <citation type="submission" date="2018-09" db="EMBL/GenBank/DDBJ databases">
        <title>Genomic Encyclopedia of Archaeal and Bacterial Type Strains, Phase II (KMG-II): from individual species to whole genera.</title>
        <authorList>
            <person name="Goeker M."/>
        </authorList>
    </citation>
    <scope>NUCLEOTIDE SEQUENCE [LARGE SCALE GENOMIC DNA]</scope>
    <source>
        <strain evidence="2 3">DSM 16505</strain>
    </source>
</reference>
<accession>A0A420E164</accession>
<organism evidence="2 3">
    <name type="scientific">Tenacibaculum lutimaris</name>
    <dbReference type="NCBI Taxonomy" id="285258"/>
    <lineage>
        <taxon>Bacteria</taxon>
        <taxon>Pseudomonadati</taxon>
        <taxon>Bacteroidota</taxon>
        <taxon>Flavobacteriia</taxon>
        <taxon>Flavobacteriales</taxon>
        <taxon>Flavobacteriaceae</taxon>
        <taxon>Tenacibaculum</taxon>
    </lineage>
</organism>
<evidence type="ECO:0000259" key="1">
    <source>
        <dbReference type="Pfam" id="PF03168"/>
    </source>
</evidence>
<dbReference type="InterPro" id="IPR004864">
    <property type="entry name" value="LEA_2"/>
</dbReference>
<feature type="domain" description="Late embryogenesis abundant protein LEA-2 subgroup" evidence="1">
    <location>
        <begin position="50"/>
        <end position="145"/>
    </location>
</feature>
<evidence type="ECO:0000313" key="2">
    <source>
        <dbReference type="EMBL" id="RKF03864.1"/>
    </source>
</evidence>
<proteinExistence type="predicted"/>
<protein>
    <submittedName>
        <fullName evidence="2">Late embryogenesis abundant protein</fullName>
    </submittedName>
</protein>
<dbReference type="EMBL" id="RAQM01000008">
    <property type="protein sequence ID" value="RKF03864.1"/>
    <property type="molecule type" value="Genomic_DNA"/>
</dbReference>
<dbReference type="Pfam" id="PF03168">
    <property type="entry name" value="LEA_2"/>
    <property type="match status" value="1"/>
</dbReference>
<dbReference type="PROSITE" id="PS51257">
    <property type="entry name" value="PROKAR_LIPOPROTEIN"/>
    <property type="match status" value="1"/>
</dbReference>
<gene>
    <name evidence="2" type="ORF">C8N26_1493</name>
</gene>
<sequence length="154" mass="17252">MKKIIYFLPFLLFIVSCSVKQKPIFLKVDDIKLLSATTDTIRVGANAYFKNPNDIGGKIATDEIKVLVNQVQVAQVSSEEFKVPARKEFSIPLKVVIPAKRVFENNKNGVLGGILSSLLNQSLKVQFKGDLKYKVLGFSHVYPIDQIEDVKIKL</sequence>
<evidence type="ECO:0000313" key="3">
    <source>
        <dbReference type="Proteomes" id="UP000285780"/>
    </source>
</evidence>
<dbReference type="AlphaFoldDB" id="A0A420E164"/>
<name>A0A420E164_9FLAO</name>
<keyword evidence="3" id="KW-1185">Reference proteome</keyword>
<dbReference type="Gene3D" id="2.60.40.1820">
    <property type="match status" value="1"/>
</dbReference>
<comment type="caution">
    <text evidence="2">The sequence shown here is derived from an EMBL/GenBank/DDBJ whole genome shotgun (WGS) entry which is preliminary data.</text>
</comment>
<dbReference type="SUPFAM" id="SSF117070">
    <property type="entry name" value="LEA14-like"/>
    <property type="match status" value="1"/>
</dbReference>
<dbReference type="Proteomes" id="UP000285780">
    <property type="component" value="Unassembled WGS sequence"/>
</dbReference>
<dbReference type="RefSeq" id="WP_028891979.1">
    <property type="nucleotide sequence ID" value="NZ_RAQM01000008.1"/>
</dbReference>